<feature type="transmembrane region" description="Helical" evidence="3">
    <location>
        <begin position="147"/>
        <end position="167"/>
    </location>
</feature>
<dbReference type="Proteomes" id="UP000001176">
    <property type="component" value="Chromosome"/>
</dbReference>
<sequence>MAMSDKFDPKELKILSDILALVLEEHPGQSANALDALRNRARRNGTTGGALKNLFTAIAPSPPPRAQPRPRAPRGAGAAASATEMQAARVRISQLTESLNRLDIDLRHARARAEELRSQLYLTQQARAETQAALSVMQARPMPRRRSIVVLAFAVGALAGIAGMAGMEFLHALDTPTAPYSATALK</sequence>
<feature type="region of interest" description="Disordered" evidence="2">
    <location>
        <begin position="57"/>
        <end position="83"/>
    </location>
</feature>
<gene>
    <name evidence="4" type="ordered locus">GDI3323</name>
</gene>
<feature type="coiled-coil region" evidence="1">
    <location>
        <begin position="85"/>
        <end position="119"/>
    </location>
</feature>
<evidence type="ECO:0000256" key="2">
    <source>
        <dbReference type="SAM" id="MobiDB-lite"/>
    </source>
</evidence>
<keyword evidence="3" id="KW-0472">Membrane</keyword>
<keyword evidence="1" id="KW-0175">Coiled coil</keyword>
<dbReference type="EMBL" id="AM889285">
    <property type="protein sequence ID" value="CAP57266.1"/>
    <property type="molecule type" value="Genomic_DNA"/>
</dbReference>
<evidence type="ECO:0000256" key="3">
    <source>
        <dbReference type="SAM" id="Phobius"/>
    </source>
</evidence>
<accession>A9H1K1</accession>
<name>A9H1K1_GLUDA</name>
<protein>
    <submittedName>
        <fullName evidence="4">Uncharacterized protein</fullName>
    </submittedName>
</protein>
<dbReference type="KEGG" id="gdi:GDI3323"/>
<reference evidence="4 5" key="1">
    <citation type="journal article" date="2009" name="BMC Genomics">
        <title>Complete genome sequence of the sugarcane nitrogen-fixing endophyte Gluconacetobacter diazotrophicus Pal5.</title>
        <authorList>
            <person name="Bertalan M."/>
            <person name="Albano R."/>
            <person name="Padua V."/>
            <person name="Rouws L."/>
            <person name="Rojas C."/>
            <person name="Hemerly A."/>
            <person name="Teixeira K."/>
            <person name="Schwab S."/>
            <person name="Araujo J."/>
            <person name="Oliveira A."/>
            <person name="Franca L."/>
            <person name="Magalhaes V."/>
            <person name="Alqueres S."/>
            <person name="Cardoso A."/>
            <person name="Almeida W."/>
            <person name="Loureiro M.M."/>
            <person name="Nogueira E."/>
            <person name="Cidade D."/>
            <person name="Oliveira D."/>
            <person name="Simao T."/>
            <person name="Macedo J."/>
            <person name="Valadao A."/>
            <person name="Dreschsel M."/>
            <person name="Freitas F."/>
            <person name="Vidal M."/>
            <person name="Guedes H."/>
            <person name="Rodrigues E."/>
            <person name="Meneses C."/>
            <person name="Brioso P."/>
            <person name="Pozzer L."/>
            <person name="Figueiredo D."/>
            <person name="Montano H."/>
            <person name="Junior J."/>
            <person name="Filho G."/>
            <person name="Flores V."/>
            <person name="Ferreira B."/>
            <person name="Branco A."/>
            <person name="Gonzalez P."/>
            <person name="Guillobel H."/>
            <person name="Lemos M."/>
            <person name="Seibel L."/>
            <person name="Macedo J."/>
            <person name="Alves-Ferreira M."/>
            <person name="Sachetto-Martins G."/>
            <person name="Coelho A."/>
            <person name="Santos E."/>
            <person name="Amaral G."/>
            <person name="Neves A."/>
            <person name="Pacheco A.B."/>
            <person name="Carvalho D."/>
            <person name="Lery L."/>
            <person name="Bisch P."/>
            <person name="Rossle S.C."/>
            <person name="Urmenyi T."/>
            <person name="Kruger W.V."/>
            <person name="Martins O."/>
            <person name="Baldani J.I."/>
            <person name="Ferreira P.C."/>
        </authorList>
    </citation>
    <scope>NUCLEOTIDE SEQUENCE [LARGE SCALE GENOMIC DNA]</scope>
    <source>
        <strain evidence="5">ATCC 49037 / DSM 5601 / CCUG 37298 / CIP 103539 / LMG 7603 / PAl5</strain>
    </source>
</reference>
<dbReference type="AlphaFoldDB" id="A9H1K1"/>
<keyword evidence="5" id="KW-1185">Reference proteome</keyword>
<keyword evidence="3" id="KW-1133">Transmembrane helix</keyword>
<keyword evidence="3" id="KW-0812">Transmembrane</keyword>
<feature type="compositionally biased region" description="Low complexity" evidence="2">
    <location>
        <begin position="73"/>
        <end position="83"/>
    </location>
</feature>
<proteinExistence type="predicted"/>
<organism evidence="4 5">
    <name type="scientific">Gluconacetobacter diazotrophicus (strain ATCC 49037 / DSM 5601 / CCUG 37298 / CIP 103539 / LMG 7603 / PAl5)</name>
    <dbReference type="NCBI Taxonomy" id="272568"/>
    <lineage>
        <taxon>Bacteria</taxon>
        <taxon>Pseudomonadati</taxon>
        <taxon>Pseudomonadota</taxon>
        <taxon>Alphaproteobacteria</taxon>
        <taxon>Acetobacterales</taxon>
        <taxon>Acetobacteraceae</taxon>
        <taxon>Gluconacetobacter</taxon>
    </lineage>
</organism>
<evidence type="ECO:0000256" key="1">
    <source>
        <dbReference type="SAM" id="Coils"/>
    </source>
</evidence>
<evidence type="ECO:0000313" key="4">
    <source>
        <dbReference type="EMBL" id="CAP57266.1"/>
    </source>
</evidence>
<evidence type="ECO:0000313" key="5">
    <source>
        <dbReference type="Proteomes" id="UP000001176"/>
    </source>
</evidence>